<dbReference type="NCBIfam" id="TIGR00229">
    <property type="entry name" value="sensory_box"/>
    <property type="match status" value="3"/>
</dbReference>
<feature type="domain" description="PAS" evidence="9">
    <location>
        <begin position="557"/>
        <end position="627"/>
    </location>
</feature>
<evidence type="ECO:0000259" key="9">
    <source>
        <dbReference type="PROSITE" id="PS50112"/>
    </source>
</evidence>
<evidence type="ECO:0000256" key="1">
    <source>
        <dbReference type="ARBA" id="ARBA00000085"/>
    </source>
</evidence>
<comment type="catalytic activity">
    <reaction evidence="1">
        <text>ATP + protein L-histidine = ADP + protein N-phospho-L-histidine.</text>
        <dbReference type="EC" id="2.7.13.3"/>
    </reaction>
</comment>
<dbReference type="SUPFAM" id="SSF55781">
    <property type="entry name" value="GAF domain-like"/>
    <property type="match status" value="1"/>
</dbReference>
<dbReference type="SMART" id="SM00387">
    <property type="entry name" value="HATPase_c"/>
    <property type="match status" value="1"/>
</dbReference>
<evidence type="ECO:0000256" key="5">
    <source>
        <dbReference type="ARBA" id="ARBA00022777"/>
    </source>
</evidence>
<evidence type="ECO:0000256" key="3">
    <source>
        <dbReference type="ARBA" id="ARBA00022553"/>
    </source>
</evidence>
<keyword evidence="12" id="KW-1185">Reference proteome</keyword>
<feature type="domain" description="PAC" evidence="10">
    <location>
        <begin position="243"/>
        <end position="295"/>
    </location>
</feature>
<feature type="domain" description="PAS" evidence="9">
    <location>
        <begin position="167"/>
        <end position="240"/>
    </location>
</feature>
<evidence type="ECO:0000259" key="10">
    <source>
        <dbReference type="PROSITE" id="PS50113"/>
    </source>
</evidence>
<protein>
    <recommendedName>
        <fullName evidence="2">histidine kinase</fullName>
        <ecNumber evidence="2">2.7.13.3</ecNumber>
    </recommendedName>
</protein>
<feature type="domain" description="PAC" evidence="10">
    <location>
        <begin position="504"/>
        <end position="556"/>
    </location>
</feature>
<dbReference type="InterPro" id="IPR000014">
    <property type="entry name" value="PAS"/>
</dbReference>
<dbReference type="InterPro" id="IPR001610">
    <property type="entry name" value="PAC"/>
</dbReference>
<dbReference type="InterPro" id="IPR011006">
    <property type="entry name" value="CheY-like_superfamily"/>
</dbReference>
<dbReference type="InterPro" id="IPR035965">
    <property type="entry name" value="PAS-like_dom_sf"/>
</dbReference>
<evidence type="ECO:0000259" key="7">
    <source>
        <dbReference type="PROSITE" id="PS50109"/>
    </source>
</evidence>
<evidence type="ECO:0000256" key="6">
    <source>
        <dbReference type="PROSITE-ProRule" id="PRU00169"/>
    </source>
</evidence>
<dbReference type="SMART" id="SM00091">
    <property type="entry name" value="PAS"/>
    <property type="match status" value="4"/>
</dbReference>
<dbReference type="RefSeq" id="WP_310031316.1">
    <property type="nucleotide sequence ID" value="NZ_JAVDRL010000006.1"/>
</dbReference>
<evidence type="ECO:0000313" key="11">
    <source>
        <dbReference type="EMBL" id="MDR6531406.1"/>
    </source>
</evidence>
<keyword evidence="3 6" id="KW-0597">Phosphoprotein</keyword>
<feature type="domain" description="Histidine kinase" evidence="7">
    <location>
        <begin position="703"/>
        <end position="922"/>
    </location>
</feature>
<dbReference type="Gene3D" id="1.10.287.130">
    <property type="match status" value="1"/>
</dbReference>
<dbReference type="InterPro" id="IPR003594">
    <property type="entry name" value="HATPase_dom"/>
</dbReference>
<dbReference type="Pfam" id="PF02518">
    <property type="entry name" value="HATPase_c"/>
    <property type="match status" value="1"/>
</dbReference>
<comment type="caution">
    <text evidence="11">The sequence shown here is derived from an EMBL/GenBank/DDBJ whole genome shotgun (WGS) entry which is preliminary data.</text>
</comment>
<dbReference type="InterPro" id="IPR036097">
    <property type="entry name" value="HisK_dim/P_sf"/>
</dbReference>
<feature type="domain" description="Response regulatory" evidence="8">
    <location>
        <begin position="943"/>
        <end position="1054"/>
    </location>
</feature>
<dbReference type="PROSITE" id="PS50113">
    <property type="entry name" value="PAC"/>
    <property type="match status" value="4"/>
</dbReference>
<dbReference type="CDD" id="cd00082">
    <property type="entry name" value="HisKA"/>
    <property type="match status" value="1"/>
</dbReference>
<name>A0ABU1N0D3_9CAUL</name>
<dbReference type="SUPFAM" id="SSF52172">
    <property type="entry name" value="CheY-like"/>
    <property type="match status" value="1"/>
</dbReference>
<dbReference type="Pfam" id="PF00512">
    <property type="entry name" value="HisKA"/>
    <property type="match status" value="1"/>
</dbReference>
<evidence type="ECO:0000313" key="12">
    <source>
        <dbReference type="Proteomes" id="UP001262754"/>
    </source>
</evidence>
<dbReference type="InterPro" id="IPR004358">
    <property type="entry name" value="Sig_transdc_His_kin-like_C"/>
</dbReference>
<accession>A0ABU1N0D3</accession>
<dbReference type="Gene3D" id="3.30.450.20">
    <property type="entry name" value="PAS domain"/>
    <property type="match status" value="4"/>
</dbReference>
<dbReference type="InterPro" id="IPR000700">
    <property type="entry name" value="PAS-assoc_C"/>
</dbReference>
<dbReference type="Gene3D" id="3.30.450.40">
    <property type="match status" value="1"/>
</dbReference>
<feature type="modified residue" description="4-aspartylphosphate" evidence="6">
    <location>
        <position position="992"/>
    </location>
</feature>
<dbReference type="InterPro" id="IPR013655">
    <property type="entry name" value="PAS_fold_3"/>
</dbReference>
<dbReference type="Pfam" id="PF08447">
    <property type="entry name" value="PAS_3"/>
    <property type="match status" value="4"/>
</dbReference>
<dbReference type="PROSITE" id="PS50112">
    <property type="entry name" value="PAS"/>
    <property type="match status" value="3"/>
</dbReference>
<dbReference type="EC" id="2.7.13.3" evidence="2"/>
<feature type="domain" description="PAC" evidence="10">
    <location>
        <begin position="369"/>
        <end position="421"/>
    </location>
</feature>
<keyword evidence="5" id="KW-0418">Kinase</keyword>
<dbReference type="SMART" id="SM00065">
    <property type="entry name" value="GAF"/>
    <property type="match status" value="1"/>
</dbReference>
<dbReference type="Gene3D" id="3.40.50.2300">
    <property type="match status" value="1"/>
</dbReference>
<feature type="domain" description="PAC" evidence="10">
    <location>
        <begin position="633"/>
        <end position="685"/>
    </location>
</feature>
<dbReference type="EMBL" id="JAVDRL010000006">
    <property type="protein sequence ID" value="MDR6531406.1"/>
    <property type="molecule type" value="Genomic_DNA"/>
</dbReference>
<keyword evidence="4" id="KW-0808">Transferase</keyword>
<dbReference type="CDD" id="cd17546">
    <property type="entry name" value="REC_hyHK_CKI1_RcsC-like"/>
    <property type="match status" value="1"/>
</dbReference>
<organism evidence="11 12">
    <name type="scientific">Caulobacter rhizosphaerae</name>
    <dbReference type="NCBI Taxonomy" id="2010972"/>
    <lineage>
        <taxon>Bacteria</taxon>
        <taxon>Pseudomonadati</taxon>
        <taxon>Pseudomonadota</taxon>
        <taxon>Alphaproteobacteria</taxon>
        <taxon>Caulobacterales</taxon>
        <taxon>Caulobacteraceae</taxon>
        <taxon>Caulobacter</taxon>
    </lineage>
</organism>
<dbReference type="InterPro" id="IPR029016">
    <property type="entry name" value="GAF-like_dom_sf"/>
</dbReference>
<dbReference type="Pfam" id="PF01590">
    <property type="entry name" value="GAF"/>
    <property type="match status" value="1"/>
</dbReference>
<dbReference type="PROSITE" id="PS50110">
    <property type="entry name" value="RESPONSE_REGULATORY"/>
    <property type="match status" value="1"/>
</dbReference>
<dbReference type="PANTHER" id="PTHR43047">
    <property type="entry name" value="TWO-COMPONENT HISTIDINE PROTEIN KINASE"/>
    <property type="match status" value="1"/>
</dbReference>
<dbReference type="InterPro" id="IPR005467">
    <property type="entry name" value="His_kinase_dom"/>
</dbReference>
<dbReference type="SUPFAM" id="SSF47384">
    <property type="entry name" value="Homodimeric domain of signal transducing histidine kinase"/>
    <property type="match status" value="1"/>
</dbReference>
<evidence type="ECO:0000256" key="2">
    <source>
        <dbReference type="ARBA" id="ARBA00012438"/>
    </source>
</evidence>
<dbReference type="CDD" id="cd16922">
    <property type="entry name" value="HATPase_EvgS-ArcB-TorS-like"/>
    <property type="match status" value="1"/>
</dbReference>
<dbReference type="SMART" id="SM00448">
    <property type="entry name" value="REC"/>
    <property type="match status" value="1"/>
</dbReference>
<gene>
    <name evidence="11" type="ORF">J2800_002153</name>
</gene>
<proteinExistence type="predicted"/>
<dbReference type="Pfam" id="PF00072">
    <property type="entry name" value="Response_reg"/>
    <property type="match status" value="1"/>
</dbReference>
<sequence length="1063" mass="116794">MGDRETLRLNALRSFGVLDTQADPAIDRLAGLAANLFDTPIAVVSLVDEQRLWFKARVGVDATETPRDNAFCGYAIELGPEAVMVVEDASTDPRFINNPLVTGPPDLRFYAGAALTTKDGHNLGTLCVLDHRPRSRPDDAALERLRLLARIVVDEFELAKAHRETREKQRLLEIAETMAGVGHWRLDLSTGAVAWSDAVYAIYGVDRETFDPNIDDTVAFYHPEDRELVRRHVLSTIETRTGFDFQVRLIRADGALRHVVSRGVCEQDDQGRPTAVFGLFQDVTDAVGTIDTLRRSEQRYRLVTERAGDVITCYDFSGRGKFISPAIQRLLGYTVAETAGLTVPSVLHPDDRDAVMTVFGEMSRGLDHKTIQHRSRHRLGHYVWVESNLQLVRDGTGAPEEIVSVSRDISDRKALELDLIAARDDAREQAQRALLAEDIGGLGYWRYDLRTRHLDVSRKMFEIYGLDYVEQPEIDLFNDRLHPGDRAWTLARIAERLRTGEDDHNVPTRIIRPDGEERCVSGSSITVKAADGLPAFMMGTVRDITEDRKAQAALAENEARYRLLADNASDMIATFNPDGEICFISPACRTMLGREPEELIGRRAVDLTHPDDRDHMINYYAALIGRGPSAISEPYEFRAQHKDGRWIWLEGQPKLSFDEAGVLVAIQDVAREITARKAMEAALMEARAEAEAAAAVKSEFLSNMSHELRTPLTAVLGFSRLIEGQPELSPVTRRFVDRVANAGQALMSTVNDILDFSKLEAGQVEIRSAVCNPRRLVEDALDLFACQAQEKGIVLDIVGAETLPPALFIAPDRVRQVLLNLIGNAVKFTDRGGVTVEVAWRRGPKSLLISVRDTGGGVPADRLDQLFRRFSQIDGSSTRRHGGTGLGLAICKGLVEAMGGQIGAESALGQGSRFWFELPAGEVEPAALASASNQAAALPVACRVLVVDDNPVNRDLVRTVLDALGAETSEAVDGEAAVARAEAEPFDVILMDLRMPGMGGVAAARAIRRGRLNDNVPIIAFSADATEAPPGVFDGVVAKPLETRALIDEINRALQFETVDHAA</sequence>
<dbReference type="InterPro" id="IPR036890">
    <property type="entry name" value="HATPase_C_sf"/>
</dbReference>
<dbReference type="PROSITE" id="PS50109">
    <property type="entry name" value="HIS_KIN"/>
    <property type="match status" value="1"/>
</dbReference>
<dbReference type="SUPFAM" id="SSF55785">
    <property type="entry name" value="PYP-like sensor domain (PAS domain)"/>
    <property type="match status" value="4"/>
</dbReference>
<dbReference type="InterPro" id="IPR003661">
    <property type="entry name" value="HisK_dim/P_dom"/>
</dbReference>
<dbReference type="Gene3D" id="2.10.70.100">
    <property type="match status" value="2"/>
</dbReference>
<dbReference type="SMART" id="SM00086">
    <property type="entry name" value="PAC"/>
    <property type="match status" value="4"/>
</dbReference>
<dbReference type="PRINTS" id="PR00344">
    <property type="entry name" value="BCTRLSENSOR"/>
</dbReference>
<dbReference type="CDD" id="cd00130">
    <property type="entry name" value="PAS"/>
    <property type="match status" value="4"/>
</dbReference>
<reference evidence="11 12" key="1">
    <citation type="submission" date="2023-07" db="EMBL/GenBank/DDBJ databases">
        <title>Sorghum-associated microbial communities from plants grown in Nebraska, USA.</title>
        <authorList>
            <person name="Schachtman D."/>
        </authorList>
    </citation>
    <scope>NUCLEOTIDE SEQUENCE [LARGE SCALE GENOMIC DNA]</scope>
    <source>
        <strain evidence="11 12">DS2154</strain>
    </source>
</reference>
<dbReference type="Proteomes" id="UP001262754">
    <property type="component" value="Unassembled WGS sequence"/>
</dbReference>
<dbReference type="InterPro" id="IPR001789">
    <property type="entry name" value="Sig_transdc_resp-reg_receiver"/>
</dbReference>
<feature type="domain" description="PAS" evidence="9">
    <location>
        <begin position="296"/>
        <end position="369"/>
    </location>
</feature>
<dbReference type="Gene3D" id="3.30.565.10">
    <property type="entry name" value="Histidine kinase-like ATPase, C-terminal domain"/>
    <property type="match status" value="1"/>
</dbReference>
<dbReference type="SMART" id="SM00388">
    <property type="entry name" value="HisKA"/>
    <property type="match status" value="1"/>
</dbReference>
<evidence type="ECO:0000259" key="8">
    <source>
        <dbReference type="PROSITE" id="PS50110"/>
    </source>
</evidence>
<evidence type="ECO:0000256" key="4">
    <source>
        <dbReference type="ARBA" id="ARBA00022679"/>
    </source>
</evidence>
<dbReference type="SUPFAM" id="SSF55874">
    <property type="entry name" value="ATPase domain of HSP90 chaperone/DNA topoisomerase II/histidine kinase"/>
    <property type="match status" value="1"/>
</dbReference>
<dbReference type="PANTHER" id="PTHR43047:SF72">
    <property type="entry name" value="OSMOSENSING HISTIDINE PROTEIN KINASE SLN1"/>
    <property type="match status" value="1"/>
</dbReference>
<dbReference type="InterPro" id="IPR003018">
    <property type="entry name" value="GAF"/>
</dbReference>